<comment type="caution">
    <text evidence="1">The sequence shown here is derived from an EMBL/GenBank/DDBJ whole genome shotgun (WGS) entry which is preliminary data.</text>
</comment>
<sequence>MTGLIRQLVRKKLTGLYHHRKTWSTVRFVNLNNTFTTSQSRFQTTIEAPTYKGLFYHSTYDAANYSLSFISDRNKVEKYDISVIGWVPFQTGVPKLEIGNFRENNKFIKFLHQVIADNVVDADPQLQALAKYQQNGLFFYCFFEPISWLHIADIRDPAPWGRIPYPEDIFGMVQVKDGQIVPDTYQPMPTHRILTTKGLFMLNGPFQEKLIERLSKICQ</sequence>
<keyword evidence="2" id="KW-1185">Reference proteome</keyword>
<dbReference type="EMBL" id="CAJVQB010001444">
    <property type="protein sequence ID" value="CAG8535922.1"/>
    <property type="molecule type" value="Genomic_DNA"/>
</dbReference>
<dbReference type="PANTHER" id="PTHR37331">
    <property type="entry name" value="YALI0F11671P"/>
    <property type="match status" value="1"/>
</dbReference>
<evidence type="ECO:0000313" key="2">
    <source>
        <dbReference type="Proteomes" id="UP000789901"/>
    </source>
</evidence>
<organism evidence="1 2">
    <name type="scientific">Gigaspora margarita</name>
    <dbReference type="NCBI Taxonomy" id="4874"/>
    <lineage>
        <taxon>Eukaryota</taxon>
        <taxon>Fungi</taxon>
        <taxon>Fungi incertae sedis</taxon>
        <taxon>Mucoromycota</taxon>
        <taxon>Glomeromycotina</taxon>
        <taxon>Glomeromycetes</taxon>
        <taxon>Diversisporales</taxon>
        <taxon>Gigasporaceae</taxon>
        <taxon>Gigaspora</taxon>
    </lineage>
</organism>
<gene>
    <name evidence="1" type="ORF">GMARGA_LOCUS3848</name>
</gene>
<proteinExistence type="predicted"/>
<reference evidence="1 2" key="1">
    <citation type="submission" date="2021-06" db="EMBL/GenBank/DDBJ databases">
        <authorList>
            <person name="Kallberg Y."/>
            <person name="Tangrot J."/>
            <person name="Rosling A."/>
        </authorList>
    </citation>
    <scope>NUCLEOTIDE SEQUENCE [LARGE SCALE GENOMIC DNA]</scope>
    <source>
        <strain evidence="1 2">120-4 pot B 10/14</strain>
    </source>
</reference>
<protein>
    <submittedName>
        <fullName evidence="1">23329_t:CDS:1</fullName>
    </submittedName>
</protein>
<accession>A0ABN7U8K2</accession>
<dbReference type="Proteomes" id="UP000789901">
    <property type="component" value="Unassembled WGS sequence"/>
</dbReference>
<dbReference type="PANTHER" id="PTHR37331:SF1">
    <property type="entry name" value="YALI0F11671P"/>
    <property type="match status" value="1"/>
</dbReference>
<name>A0ABN7U8K2_GIGMA</name>
<evidence type="ECO:0000313" key="1">
    <source>
        <dbReference type="EMBL" id="CAG8535922.1"/>
    </source>
</evidence>